<evidence type="ECO:0000313" key="7">
    <source>
        <dbReference type="Proteomes" id="UP001058744"/>
    </source>
</evidence>
<dbReference type="GO" id="GO:0006633">
    <property type="term" value="P:fatty acid biosynthetic process"/>
    <property type="evidence" value="ECO:0007669"/>
    <property type="project" value="UniProtKB-KW"/>
</dbReference>
<dbReference type="PANTHER" id="PTHR45266">
    <property type="entry name" value="OXALOACETATE DECARBOXYLASE ALPHA CHAIN"/>
    <property type="match status" value="1"/>
</dbReference>
<dbReference type="RefSeq" id="WP_137137790.1">
    <property type="nucleotide sequence ID" value="NZ_CP101700.1"/>
</dbReference>
<accession>A0AAJ5HVE5</accession>
<keyword evidence="4" id="KW-0444">Lipid biosynthesis</keyword>
<dbReference type="AlphaFoldDB" id="A0AAJ5HVE5"/>
<dbReference type="Proteomes" id="UP001058744">
    <property type="component" value="Chromosome"/>
</dbReference>
<keyword evidence="4" id="KW-0443">Lipid metabolism</keyword>
<comment type="pathway">
    <text evidence="4">Lipid metabolism; fatty acid biosynthesis.</text>
</comment>
<gene>
    <name evidence="6" type="ORF">NOV18_27360</name>
</gene>
<dbReference type="PANTHER" id="PTHR45266:SF3">
    <property type="entry name" value="OXALOACETATE DECARBOXYLASE ALPHA CHAIN"/>
    <property type="match status" value="1"/>
</dbReference>
<dbReference type="InterPro" id="IPR011053">
    <property type="entry name" value="Single_hybrid_motif"/>
</dbReference>
<dbReference type="SUPFAM" id="SSF51230">
    <property type="entry name" value="Single hybrid motif"/>
    <property type="match status" value="1"/>
</dbReference>
<keyword evidence="4" id="KW-0276">Fatty acid metabolism</keyword>
<evidence type="ECO:0000259" key="5">
    <source>
        <dbReference type="PROSITE" id="PS50968"/>
    </source>
</evidence>
<dbReference type="InterPro" id="IPR050709">
    <property type="entry name" value="Biotin_Carboxyl_Carrier/Decarb"/>
</dbReference>
<dbReference type="Gene3D" id="2.40.50.100">
    <property type="match status" value="1"/>
</dbReference>
<dbReference type="InterPro" id="IPR001249">
    <property type="entry name" value="AcCoA_biotinCC"/>
</dbReference>
<protein>
    <recommendedName>
        <fullName evidence="2 4">Biotin carboxyl carrier protein of acetyl-CoA carboxylase</fullName>
    </recommendedName>
</protein>
<dbReference type="EMBL" id="CP101700">
    <property type="protein sequence ID" value="UUC18904.1"/>
    <property type="molecule type" value="Genomic_DNA"/>
</dbReference>
<dbReference type="Pfam" id="PF00364">
    <property type="entry name" value="Biotin_lipoyl"/>
    <property type="match status" value="1"/>
</dbReference>
<proteinExistence type="predicted"/>
<feature type="domain" description="Lipoyl-binding" evidence="5">
    <location>
        <begin position="63"/>
        <end position="137"/>
    </location>
</feature>
<dbReference type="GO" id="GO:0009317">
    <property type="term" value="C:acetyl-CoA carboxylase complex"/>
    <property type="evidence" value="ECO:0007669"/>
    <property type="project" value="InterPro"/>
</dbReference>
<evidence type="ECO:0000256" key="3">
    <source>
        <dbReference type="ARBA" id="ARBA00023267"/>
    </source>
</evidence>
<dbReference type="PRINTS" id="PR01071">
    <property type="entry name" value="ACOABIOTINCC"/>
</dbReference>
<reference evidence="6" key="1">
    <citation type="submission" date="2022-07" db="EMBL/GenBank/DDBJ databases">
        <title>Complete genome of MD9.</title>
        <authorList>
            <person name="Cao G."/>
        </authorList>
    </citation>
    <scope>NUCLEOTIDE SEQUENCE</scope>
    <source>
        <strain evidence="6">MD9</strain>
    </source>
</reference>
<organism evidence="6 7">
    <name type="scientific">Pseudomonas asiatica</name>
    <dbReference type="NCBI Taxonomy" id="2219225"/>
    <lineage>
        <taxon>Bacteria</taxon>
        <taxon>Pseudomonadati</taxon>
        <taxon>Pseudomonadota</taxon>
        <taxon>Gammaproteobacteria</taxon>
        <taxon>Pseudomonadales</taxon>
        <taxon>Pseudomonadaceae</taxon>
        <taxon>Pseudomonas</taxon>
    </lineage>
</organism>
<sequence length="144" mass="15687">MDKPLVERLVSLLENSALSEIKYSSDGTRIRLVKSSDQLGSEQPRLPEAQAPVATPSRQLNWTIDAGLTGVFYRSPSPDEPAFVNVGTVVQEGQQVGIIEAMKMLNVLENERIGRVVRILVEDGASVEAGTPLFELEPVEDANV</sequence>
<dbReference type="PROSITE" id="PS50968">
    <property type="entry name" value="BIOTINYL_LIPOYL"/>
    <property type="match status" value="1"/>
</dbReference>
<dbReference type="GO" id="GO:0003989">
    <property type="term" value="F:acetyl-CoA carboxylase activity"/>
    <property type="evidence" value="ECO:0007669"/>
    <property type="project" value="InterPro"/>
</dbReference>
<evidence type="ECO:0000256" key="4">
    <source>
        <dbReference type="RuleBase" id="RU364072"/>
    </source>
</evidence>
<comment type="function">
    <text evidence="1 4">This protein is a component of the acetyl coenzyme A carboxylase complex; first, biotin carboxylase catalyzes the carboxylation of the carrier protein and then the transcarboxylase transfers the carboxyl group to form malonyl-CoA.</text>
</comment>
<dbReference type="CDD" id="cd06850">
    <property type="entry name" value="biotinyl_domain"/>
    <property type="match status" value="1"/>
</dbReference>
<keyword evidence="3 4" id="KW-0092">Biotin</keyword>
<dbReference type="InterPro" id="IPR000089">
    <property type="entry name" value="Biotin_lipoyl"/>
</dbReference>
<evidence type="ECO:0000256" key="2">
    <source>
        <dbReference type="ARBA" id="ARBA00017562"/>
    </source>
</evidence>
<evidence type="ECO:0000256" key="1">
    <source>
        <dbReference type="ARBA" id="ARBA00003761"/>
    </source>
</evidence>
<keyword evidence="4" id="KW-0275">Fatty acid biosynthesis</keyword>
<name>A0AAJ5HVE5_9PSED</name>
<evidence type="ECO:0000313" key="6">
    <source>
        <dbReference type="EMBL" id="UUC18904.1"/>
    </source>
</evidence>